<reference evidence="2" key="1">
    <citation type="submission" date="2019-02" db="EMBL/GenBank/DDBJ databases">
        <authorList>
            <person name="Gruber-Vodicka R. H."/>
            <person name="Seah K. B. B."/>
        </authorList>
    </citation>
    <scope>NUCLEOTIDE SEQUENCE</scope>
    <source>
        <strain evidence="2">BECK_S127</strain>
    </source>
</reference>
<sequence>MQKEKSGALPPDHGVALPQGRRLFAPPVDRTLPRALAESRAHRVWLCFGCSWLVLPRFRPILELGACHFGHGPRTPRVRRCLCSTMAECNFPNPARSEATSLVSSIALLSLDQREEFVLGISIETESFPAQRKMTIDFELALTCPKSKQPAPDTFIILPQ</sequence>
<name>A0A451BR14_9GAMM</name>
<dbReference type="AlphaFoldDB" id="A0A451BR14"/>
<protein>
    <submittedName>
        <fullName evidence="2">Uncharacterized protein</fullName>
    </submittedName>
</protein>
<organism evidence="2">
    <name type="scientific">Candidatus Kentrum sp. SD</name>
    <dbReference type="NCBI Taxonomy" id="2126332"/>
    <lineage>
        <taxon>Bacteria</taxon>
        <taxon>Pseudomonadati</taxon>
        <taxon>Pseudomonadota</taxon>
        <taxon>Gammaproteobacteria</taxon>
        <taxon>Candidatus Kentrum</taxon>
    </lineage>
</organism>
<gene>
    <name evidence="2" type="ORF">BECKSD772D_GA0070982_11462</name>
</gene>
<dbReference type="EMBL" id="CAADHB010000146">
    <property type="protein sequence ID" value="VFK80716.1"/>
    <property type="molecule type" value="Genomic_DNA"/>
</dbReference>
<evidence type="ECO:0000313" key="2">
    <source>
        <dbReference type="EMBL" id="VFK80716.1"/>
    </source>
</evidence>
<evidence type="ECO:0000256" key="1">
    <source>
        <dbReference type="SAM" id="MobiDB-lite"/>
    </source>
</evidence>
<feature type="region of interest" description="Disordered" evidence="1">
    <location>
        <begin position="1"/>
        <end position="20"/>
    </location>
</feature>
<accession>A0A451BR14</accession>
<proteinExistence type="predicted"/>